<protein>
    <recommendedName>
        <fullName evidence="6">3-carboxymuconate cyclase</fullName>
    </recommendedName>
</protein>
<dbReference type="AlphaFoldDB" id="A0A084SHN7"/>
<evidence type="ECO:0000313" key="5">
    <source>
        <dbReference type="Proteomes" id="UP000028547"/>
    </source>
</evidence>
<feature type="chain" id="PRO_5001781249" description="3-carboxymuconate cyclase" evidence="3">
    <location>
        <begin position="19"/>
        <end position="364"/>
    </location>
</feature>
<keyword evidence="2" id="KW-0313">Glucose metabolism</keyword>
<keyword evidence="3" id="KW-0732">Signal</keyword>
<dbReference type="PANTHER" id="PTHR30344">
    <property type="entry name" value="6-PHOSPHOGLUCONOLACTONASE-RELATED"/>
    <property type="match status" value="1"/>
</dbReference>
<comment type="similarity">
    <text evidence="1">Belongs to the cycloisomerase 2 family.</text>
</comment>
<keyword evidence="2" id="KW-0119">Carbohydrate metabolism</keyword>
<dbReference type="Proteomes" id="UP000028547">
    <property type="component" value="Unassembled WGS sequence"/>
</dbReference>
<sequence>MFKAIKLGLGLVTAMLLAGWDGTPRQSTVYTVSNDAEGNAVAVFIQEEDGTLSAGPRVATGGRGTGSGLGNQGALALSEDERFLFVINAGSNDLSSFRVLRSGPKLLGRVPSGGTTPVSLTVHGELLYVLNAGDGGNISGFRVGSDGGLTPLPDSIRPLSGAAVTAPAQVSFSPDGSLLVVTEKATNLIDTYTVDVNGRAHGPIVQSSEGPTPFGFAFDKRGRLFVSEAAAGVPNGSALSSYHVDGAGRLSLQDQQPSRQTAACWVVVTRNGRYAYTSNTGSASITGYRIFKSGNLSLLDSDGVTASAPEGSVLIDMSLSDDSRYLYVLDSQGAVRAYRVGDGGGLSGLGSVPAPAGSTGLLFR</sequence>
<dbReference type="InterPro" id="IPR050282">
    <property type="entry name" value="Cycloisomerase_2"/>
</dbReference>
<dbReference type="SUPFAM" id="SSF51004">
    <property type="entry name" value="C-terminal (heme d1) domain of cytochrome cd1-nitrite reductase"/>
    <property type="match status" value="1"/>
</dbReference>
<dbReference type="GO" id="GO:0006006">
    <property type="term" value="P:glucose metabolic process"/>
    <property type="evidence" value="ECO:0007669"/>
    <property type="project" value="UniProtKB-KW"/>
</dbReference>
<gene>
    <name evidence="4" type="ORF">Q664_44245</name>
</gene>
<feature type="signal peptide" evidence="3">
    <location>
        <begin position="1"/>
        <end position="18"/>
    </location>
</feature>
<dbReference type="PANTHER" id="PTHR30344:SF1">
    <property type="entry name" value="6-PHOSPHOGLUCONOLACTONASE"/>
    <property type="match status" value="1"/>
</dbReference>
<comment type="caution">
    <text evidence="4">The sequence shown here is derived from an EMBL/GenBank/DDBJ whole genome shotgun (WGS) entry which is preliminary data.</text>
</comment>
<name>A0A084SHN7_9BACT</name>
<dbReference type="RefSeq" id="WP_043410349.1">
    <property type="nucleotide sequence ID" value="NZ_JPMI01000310.1"/>
</dbReference>
<evidence type="ECO:0000256" key="1">
    <source>
        <dbReference type="ARBA" id="ARBA00005564"/>
    </source>
</evidence>
<dbReference type="EMBL" id="JPMI01000310">
    <property type="protein sequence ID" value="KFA87972.1"/>
    <property type="molecule type" value="Genomic_DNA"/>
</dbReference>
<dbReference type="InterPro" id="IPR019405">
    <property type="entry name" value="Lactonase_7-beta_prop"/>
</dbReference>
<reference evidence="4 5" key="1">
    <citation type="submission" date="2014-07" db="EMBL/GenBank/DDBJ databases">
        <title>Draft Genome Sequence of Gephyronic Acid Producer, Cystobacter violaceus Strain Cb vi76.</title>
        <authorList>
            <person name="Stevens D.C."/>
            <person name="Young J."/>
            <person name="Carmichael R."/>
            <person name="Tan J."/>
            <person name="Taylor R.E."/>
        </authorList>
    </citation>
    <scope>NUCLEOTIDE SEQUENCE [LARGE SCALE GENOMIC DNA]</scope>
    <source>
        <strain evidence="4 5">Cb vi76</strain>
    </source>
</reference>
<proteinExistence type="inferred from homology"/>
<accession>A0A084SHN7</accession>
<evidence type="ECO:0008006" key="6">
    <source>
        <dbReference type="Google" id="ProtNLM"/>
    </source>
</evidence>
<dbReference type="GO" id="GO:0005829">
    <property type="term" value="C:cytosol"/>
    <property type="evidence" value="ECO:0007669"/>
    <property type="project" value="TreeGrafter"/>
</dbReference>
<dbReference type="Pfam" id="PF10282">
    <property type="entry name" value="Lactonase"/>
    <property type="match status" value="2"/>
</dbReference>
<dbReference type="InterPro" id="IPR015943">
    <property type="entry name" value="WD40/YVTN_repeat-like_dom_sf"/>
</dbReference>
<dbReference type="InterPro" id="IPR011048">
    <property type="entry name" value="Haem_d1_sf"/>
</dbReference>
<dbReference type="GO" id="GO:0017057">
    <property type="term" value="F:6-phosphogluconolactonase activity"/>
    <property type="evidence" value="ECO:0007669"/>
    <property type="project" value="TreeGrafter"/>
</dbReference>
<organism evidence="4 5">
    <name type="scientific">Archangium violaceum Cb vi76</name>
    <dbReference type="NCBI Taxonomy" id="1406225"/>
    <lineage>
        <taxon>Bacteria</taxon>
        <taxon>Pseudomonadati</taxon>
        <taxon>Myxococcota</taxon>
        <taxon>Myxococcia</taxon>
        <taxon>Myxococcales</taxon>
        <taxon>Cystobacterineae</taxon>
        <taxon>Archangiaceae</taxon>
        <taxon>Archangium</taxon>
    </lineage>
</organism>
<evidence type="ECO:0000256" key="3">
    <source>
        <dbReference type="SAM" id="SignalP"/>
    </source>
</evidence>
<dbReference type="Gene3D" id="2.130.10.10">
    <property type="entry name" value="YVTN repeat-like/Quinoprotein amine dehydrogenase"/>
    <property type="match status" value="3"/>
</dbReference>
<evidence type="ECO:0000256" key="2">
    <source>
        <dbReference type="ARBA" id="ARBA00022526"/>
    </source>
</evidence>
<evidence type="ECO:0000313" key="4">
    <source>
        <dbReference type="EMBL" id="KFA87972.1"/>
    </source>
</evidence>